<evidence type="ECO:0000313" key="3">
    <source>
        <dbReference type="Proteomes" id="UP000298030"/>
    </source>
</evidence>
<gene>
    <name evidence="2" type="ORF">FA13DRAFT_1795507</name>
</gene>
<proteinExistence type="predicted"/>
<organism evidence="2 3">
    <name type="scientific">Coprinellus micaceus</name>
    <name type="common">Glistening ink-cap mushroom</name>
    <name type="synonym">Coprinus micaceus</name>
    <dbReference type="NCBI Taxonomy" id="71717"/>
    <lineage>
        <taxon>Eukaryota</taxon>
        <taxon>Fungi</taxon>
        <taxon>Dikarya</taxon>
        <taxon>Basidiomycota</taxon>
        <taxon>Agaricomycotina</taxon>
        <taxon>Agaricomycetes</taxon>
        <taxon>Agaricomycetidae</taxon>
        <taxon>Agaricales</taxon>
        <taxon>Agaricineae</taxon>
        <taxon>Psathyrellaceae</taxon>
        <taxon>Coprinellus</taxon>
    </lineage>
</organism>
<reference evidence="2 3" key="1">
    <citation type="journal article" date="2019" name="Nat. Ecol. Evol.">
        <title>Megaphylogeny resolves global patterns of mushroom evolution.</title>
        <authorList>
            <person name="Varga T."/>
            <person name="Krizsan K."/>
            <person name="Foldi C."/>
            <person name="Dima B."/>
            <person name="Sanchez-Garcia M."/>
            <person name="Sanchez-Ramirez S."/>
            <person name="Szollosi G.J."/>
            <person name="Szarkandi J.G."/>
            <person name="Papp V."/>
            <person name="Albert L."/>
            <person name="Andreopoulos W."/>
            <person name="Angelini C."/>
            <person name="Antonin V."/>
            <person name="Barry K.W."/>
            <person name="Bougher N.L."/>
            <person name="Buchanan P."/>
            <person name="Buyck B."/>
            <person name="Bense V."/>
            <person name="Catcheside P."/>
            <person name="Chovatia M."/>
            <person name="Cooper J."/>
            <person name="Damon W."/>
            <person name="Desjardin D."/>
            <person name="Finy P."/>
            <person name="Geml J."/>
            <person name="Haridas S."/>
            <person name="Hughes K."/>
            <person name="Justo A."/>
            <person name="Karasinski D."/>
            <person name="Kautmanova I."/>
            <person name="Kiss B."/>
            <person name="Kocsube S."/>
            <person name="Kotiranta H."/>
            <person name="LaButti K.M."/>
            <person name="Lechner B.E."/>
            <person name="Liimatainen K."/>
            <person name="Lipzen A."/>
            <person name="Lukacs Z."/>
            <person name="Mihaltcheva S."/>
            <person name="Morgado L.N."/>
            <person name="Niskanen T."/>
            <person name="Noordeloos M.E."/>
            <person name="Ohm R.A."/>
            <person name="Ortiz-Santana B."/>
            <person name="Ovrebo C."/>
            <person name="Racz N."/>
            <person name="Riley R."/>
            <person name="Savchenko A."/>
            <person name="Shiryaev A."/>
            <person name="Soop K."/>
            <person name="Spirin V."/>
            <person name="Szebenyi C."/>
            <person name="Tomsovsky M."/>
            <person name="Tulloss R.E."/>
            <person name="Uehling J."/>
            <person name="Grigoriev I.V."/>
            <person name="Vagvolgyi C."/>
            <person name="Papp T."/>
            <person name="Martin F.M."/>
            <person name="Miettinen O."/>
            <person name="Hibbett D.S."/>
            <person name="Nagy L.G."/>
        </authorList>
    </citation>
    <scope>NUCLEOTIDE SEQUENCE [LARGE SCALE GENOMIC DNA]</scope>
    <source>
        <strain evidence="2 3">FP101781</strain>
    </source>
</reference>
<evidence type="ECO:0000313" key="2">
    <source>
        <dbReference type="EMBL" id="TEB26584.1"/>
    </source>
</evidence>
<dbReference type="EMBL" id="QPFP01000047">
    <property type="protein sequence ID" value="TEB26584.1"/>
    <property type="molecule type" value="Genomic_DNA"/>
</dbReference>
<evidence type="ECO:0000256" key="1">
    <source>
        <dbReference type="SAM" id="MobiDB-lite"/>
    </source>
</evidence>
<name>A0A4Y7SY86_COPMI</name>
<sequence length="404" mass="45012">MQAITYKGMKFYDVDKFNTTQHVWAWIRFLEAHPEYNKEKQTELDLSIFEDEAYNPSPDIAILVTIVQHISAELIAPILTYGNIEGGATQASLTGPLAECDEGGSYDAEGDDTEADNGGNNDGGSDDAEGEVVIKNYRLILRLCFLVRYIIKQYGDATKGLALAEKDFALVDKNCLPEQQIEWKAVMVDAHAKRMAGDTTTMDVYKTESYQAEGQLEAQVDLMKQERKTKTHRGVAEWIAKGIQIQSDQIDLCAFVMGIASDVKPGAAAIEAERKRANLLKKVEAFYEKGAELFDGLDLESLAASTIKDRNLCICEDPINECNCKEEIGTGSKDDIDELEVEDIPIPLLSTAIDLPRRWKAEMGKEERLQVAQTHETLESLWSLIAHKSYLYRGNKKLASGKRG</sequence>
<dbReference type="Proteomes" id="UP000298030">
    <property type="component" value="Unassembled WGS sequence"/>
</dbReference>
<feature type="region of interest" description="Disordered" evidence="1">
    <location>
        <begin position="102"/>
        <end position="128"/>
    </location>
</feature>
<protein>
    <submittedName>
        <fullName evidence="2">Uncharacterized protein</fullName>
    </submittedName>
</protein>
<comment type="caution">
    <text evidence="2">The sequence shown here is derived from an EMBL/GenBank/DDBJ whole genome shotgun (WGS) entry which is preliminary data.</text>
</comment>
<feature type="compositionally biased region" description="Acidic residues" evidence="1">
    <location>
        <begin position="102"/>
        <end position="115"/>
    </location>
</feature>
<dbReference type="AlphaFoldDB" id="A0A4Y7SY86"/>
<accession>A0A4Y7SY86</accession>
<keyword evidence="3" id="KW-1185">Reference proteome</keyword>